<evidence type="ECO:0000256" key="2">
    <source>
        <dbReference type="ARBA" id="ARBA00010992"/>
    </source>
</evidence>
<feature type="domain" description="Major facilitator superfamily (MFS) profile" evidence="9">
    <location>
        <begin position="35"/>
        <end position="471"/>
    </location>
</feature>
<evidence type="ECO:0000256" key="3">
    <source>
        <dbReference type="ARBA" id="ARBA00022448"/>
    </source>
</evidence>
<dbReference type="PROSITE" id="PS00216">
    <property type="entry name" value="SUGAR_TRANSPORT_1"/>
    <property type="match status" value="1"/>
</dbReference>
<evidence type="ECO:0000256" key="4">
    <source>
        <dbReference type="ARBA" id="ARBA00022692"/>
    </source>
</evidence>
<dbReference type="InterPro" id="IPR036259">
    <property type="entry name" value="MFS_trans_sf"/>
</dbReference>
<reference evidence="10 11" key="1">
    <citation type="submission" date="2024-02" db="EMBL/GenBank/DDBJ databases">
        <title>Discinaceae phylogenomics.</title>
        <authorList>
            <person name="Dirks A.C."/>
            <person name="James T.Y."/>
        </authorList>
    </citation>
    <scope>NUCLEOTIDE SEQUENCE [LARGE SCALE GENOMIC DNA]</scope>
    <source>
        <strain evidence="10 11">ACD0624</strain>
    </source>
</reference>
<keyword evidence="5 8" id="KW-1133">Transmembrane helix</keyword>
<evidence type="ECO:0000256" key="5">
    <source>
        <dbReference type="ARBA" id="ARBA00022989"/>
    </source>
</evidence>
<dbReference type="InterPro" id="IPR050360">
    <property type="entry name" value="MFS_Sugar_Transporters"/>
</dbReference>
<dbReference type="InterPro" id="IPR003663">
    <property type="entry name" value="Sugar/inositol_transpt"/>
</dbReference>
<sequence length="532" mass="58922">MGAGGAIPTANVLGGREFPFVKWQTDPGLRKLYALLGTVILVSATNGFDGSMMNGLQTVDNWLNYFKPSPATRGLLNAIMSVGSMCAIPISPWLADWRGRRVAIIIGILIMFVGVALQAASVALGMFIFARFLIGFGISLAHGAAPLLVTELAHMQHRARITSLYNTTWYLGSIIAAWTTYGTFRIESTWSWRIPSLLQAAPAMVMLTCIWAVPESPRWLISRDRHEEALIILANAHANGDVNDELVQYEFTEIKETIALEAEFSKRGISELWSTKGNRHRMLICICAGLFSQLSGNSLVSYYIGDILTQVGITSRETQNLINGILSIWNLIVACGMAFAVDKAGRRPLFLVATFGMMVSFIGWTIASKYAVVNKSNAAGTAVVTIIFIYYTCYNLAWSGLLIGYTVEILPYEIRARGMAVMFLFVNLALFFNNYVNPVALDGISWKYYIVYCCWLAVELVVVYFLFVETRYTPLEEIAKYFDGDEARVGGEAATGRAKETLEALHEKGKITSNHDILEKVTSDQSYQEKVV</sequence>
<dbReference type="Proteomes" id="UP001447188">
    <property type="component" value="Unassembled WGS sequence"/>
</dbReference>
<evidence type="ECO:0000256" key="1">
    <source>
        <dbReference type="ARBA" id="ARBA00004141"/>
    </source>
</evidence>
<evidence type="ECO:0000259" key="9">
    <source>
        <dbReference type="PROSITE" id="PS50850"/>
    </source>
</evidence>
<dbReference type="Gene3D" id="1.20.1250.20">
    <property type="entry name" value="MFS general substrate transporter like domains"/>
    <property type="match status" value="1"/>
</dbReference>
<organism evidence="10 11">
    <name type="scientific">Discina gigas</name>
    <dbReference type="NCBI Taxonomy" id="1032678"/>
    <lineage>
        <taxon>Eukaryota</taxon>
        <taxon>Fungi</taxon>
        <taxon>Dikarya</taxon>
        <taxon>Ascomycota</taxon>
        <taxon>Pezizomycotina</taxon>
        <taxon>Pezizomycetes</taxon>
        <taxon>Pezizales</taxon>
        <taxon>Discinaceae</taxon>
        <taxon>Discina</taxon>
    </lineage>
</organism>
<feature type="transmembrane region" description="Helical" evidence="8">
    <location>
        <begin position="348"/>
        <end position="367"/>
    </location>
</feature>
<keyword evidence="4 8" id="KW-0812">Transmembrane</keyword>
<keyword evidence="11" id="KW-1185">Reference proteome</keyword>
<dbReference type="PANTHER" id="PTHR48022">
    <property type="entry name" value="PLASTIDIC GLUCOSE TRANSPORTER 4"/>
    <property type="match status" value="1"/>
</dbReference>
<feature type="transmembrane region" description="Helical" evidence="8">
    <location>
        <begin position="74"/>
        <end position="95"/>
    </location>
</feature>
<comment type="subcellular location">
    <subcellularLocation>
        <location evidence="1">Membrane</location>
        <topology evidence="1">Multi-pass membrane protein</topology>
    </subcellularLocation>
</comment>
<evidence type="ECO:0000256" key="6">
    <source>
        <dbReference type="ARBA" id="ARBA00023136"/>
    </source>
</evidence>
<proteinExistence type="inferred from homology"/>
<evidence type="ECO:0000256" key="8">
    <source>
        <dbReference type="SAM" id="Phobius"/>
    </source>
</evidence>
<evidence type="ECO:0000256" key="7">
    <source>
        <dbReference type="RuleBase" id="RU003346"/>
    </source>
</evidence>
<gene>
    <name evidence="10" type="ORF">Q9L58_001980</name>
</gene>
<feature type="transmembrane region" description="Helical" evidence="8">
    <location>
        <begin position="282"/>
        <end position="304"/>
    </location>
</feature>
<dbReference type="PROSITE" id="PS50850">
    <property type="entry name" value="MFS"/>
    <property type="match status" value="1"/>
</dbReference>
<evidence type="ECO:0000313" key="11">
    <source>
        <dbReference type="Proteomes" id="UP001447188"/>
    </source>
</evidence>
<feature type="transmembrane region" description="Helical" evidence="8">
    <location>
        <begin position="193"/>
        <end position="213"/>
    </location>
</feature>
<dbReference type="PANTHER" id="PTHR48022:SF64">
    <property type="entry name" value="MAJOR FACILITATOR SUPERFAMILY (MFS) PROFILE DOMAIN-CONTAINING PROTEIN"/>
    <property type="match status" value="1"/>
</dbReference>
<name>A0ABR3GSL8_9PEZI</name>
<dbReference type="InterPro" id="IPR020846">
    <property type="entry name" value="MFS_dom"/>
</dbReference>
<evidence type="ECO:0000313" key="10">
    <source>
        <dbReference type="EMBL" id="KAL0638929.1"/>
    </source>
</evidence>
<dbReference type="PRINTS" id="PR00171">
    <property type="entry name" value="SUGRTRNSPORT"/>
</dbReference>
<dbReference type="NCBIfam" id="TIGR00879">
    <property type="entry name" value="SP"/>
    <property type="match status" value="1"/>
</dbReference>
<dbReference type="Pfam" id="PF00083">
    <property type="entry name" value="Sugar_tr"/>
    <property type="match status" value="1"/>
</dbReference>
<dbReference type="EMBL" id="JBBBZM010000016">
    <property type="protein sequence ID" value="KAL0638929.1"/>
    <property type="molecule type" value="Genomic_DNA"/>
</dbReference>
<feature type="transmembrane region" description="Helical" evidence="8">
    <location>
        <begin position="102"/>
        <end position="120"/>
    </location>
</feature>
<accession>A0ABR3GSL8</accession>
<comment type="caution">
    <text evidence="10">The sequence shown here is derived from an EMBL/GenBank/DDBJ whole genome shotgun (WGS) entry which is preliminary data.</text>
</comment>
<comment type="similarity">
    <text evidence="2 7">Belongs to the major facilitator superfamily. Sugar transporter (TC 2.A.1.1) family.</text>
</comment>
<dbReference type="SUPFAM" id="SSF103473">
    <property type="entry name" value="MFS general substrate transporter"/>
    <property type="match status" value="1"/>
</dbReference>
<feature type="transmembrane region" description="Helical" evidence="8">
    <location>
        <begin position="32"/>
        <end position="54"/>
    </location>
</feature>
<feature type="transmembrane region" description="Helical" evidence="8">
    <location>
        <begin position="419"/>
        <end position="436"/>
    </location>
</feature>
<feature type="transmembrane region" description="Helical" evidence="8">
    <location>
        <begin position="448"/>
        <end position="467"/>
    </location>
</feature>
<keyword evidence="6 8" id="KW-0472">Membrane</keyword>
<feature type="transmembrane region" description="Helical" evidence="8">
    <location>
        <begin position="126"/>
        <end position="149"/>
    </location>
</feature>
<keyword evidence="3 7" id="KW-0813">Transport</keyword>
<dbReference type="InterPro" id="IPR005828">
    <property type="entry name" value="MFS_sugar_transport-like"/>
</dbReference>
<feature type="transmembrane region" description="Helical" evidence="8">
    <location>
        <begin position="161"/>
        <end position="181"/>
    </location>
</feature>
<protein>
    <recommendedName>
        <fullName evidence="9">Major facilitator superfamily (MFS) profile domain-containing protein</fullName>
    </recommendedName>
</protein>
<dbReference type="InterPro" id="IPR005829">
    <property type="entry name" value="Sugar_transporter_CS"/>
</dbReference>
<feature type="transmembrane region" description="Helical" evidence="8">
    <location>
        <begin position="324"/>
        <end position="341"/>
    </location>
</feature>
<feature type="transmembrane region" description="Helical" evidence="8">
    <location>
        <begin position="379"/>
        <end position="407"/>
    </location>
</feature>